<evidence type="ECO:0000259" key="2">
    <source>
        <dbReference type="PROSITE" id="PS50405"/>
    </source>
</evidence>
<proteinExistence type="inferred from homology"/>
<evidence type="ECO:0000313" key="3">
    <source>
        <dbReference type="EMBL" id="RCW81943.1"/>
    </source>
</evidence>
<dbReference type="Pfam" id="PF13410">
    <property type="entry name" value="GST_C_2"/>
    <property type="match status" value="1"/>
</dbReference>
<gene>
    <name evidence="3" type="ORF">C7476_109125</name>
</gene>
<dbReference type="GO" id="GO:0008053">
    <property type="term" value="P:mitochondrial fusion"/>
    <property type="evidence" value="ECO:0007669"/>
    <property type="project" value="TreeGrafter"/>
</dbReference>
<comment type="caution">
    <text evidence="3">The sequence shown here is derived from an EMBL/GenBank/DDBJ whole genome shotgun (WGS) entry which is preliminary data.</text>
</comment>
<dbReference type="GO" id="GO:0016740">
    <property type="term" value="F:transferase activity"/>
    <property type="evidence" value="ECO:0007669"/>
    <property type="project" value="UniProtKB-KW"/>
</dbReference>
<keyword evidence="3" id="KW-0808">Transferase</keyword>
<dbReference type="OrthoDB" id="9810080at2"/>
<keyword evidence="4" id="KW-1185">Reference proteome</keyword>
<dbReference type="AlphaFoldDB" id="A0A368YP01"/>
<dbReference type="Proteomes" id="UP000253324">
    <property type="component" value="Unassembled WGS sequence"/>
</dbReference>
<dbReference type="Gene3D" id="3.40.30.10">
    <property type="entry name" value="Glutaredoxin"/>
    <property type="match status" value="2"/>
</dbReference>
<organism evidence="3 4">
    <name type="scientific">Phyllobacterium bourgognense</name>
    <dbReference type="NCBI Taxonomy" id="314236"/>
    <lineage>
        <taxon>Bacteria</taxon>
        <taxon>Pseudomonadati</taxon>
        <taxon>Pseudomonadota</taxon>
        <taxon>Alphaproteobacteria</taxon>
        <taxon>Hyphomicrobiales</taxon>
        <taxon>Phyllobacteriaceae</taxon>
        <taxon>Phyllobacterium</taxon>
    </lineage>
</organism>
<dbReference type="RefSeq" id="WP_114430973.1">
    <property type="nucleotide sequence ID" value="NZ_QPJM01000009.1"/>
</dbReference>
<name>A0A368YP01_9HYPH</name>
<dbReference type="GO" id="GO:0006626">
    <property type="term" value="P:protein targeting to mitochondrion"/>
    <property type="evidence" value="ECO:0007669"/>
    <property type="project" value="TreeGrafter"/>
</dbReference>
<dbReference type="InterPro" id="IPR036282">
    <property type="entry name" value="Glutathione-S-Trfase_C_sf"/>
</dbReference>
<sequence>MDKSTLEMMLAKANNSIADPSRLTERNTNGYEQGRFTLFHSAMSFCSQKVRATLVQKGAAFKSCDMVIIGNRMASSGKLIPAENYHPDYVRLRLIGGKLLSTDLAANYTGVSSVSTQGFDACAVPTLVDLFTGEVIVDSLRICLHVNGTVSNSPSLVPNDPLLLAQMKAQLDAVDNTPHPALLYGFHPEDDRRPQILQELMLSVYDDKVEALQELAADNSADHELVAAYHAKIKKEKGGKNVSRDPSFQHAARSRAREIIVQLDRDLQANGAEWLCGTTVTLADLFWGVSLVRLEYLGLGSLWGDLPRVRTYFSNVAELPSIQQEAIESTLMSMPPSKHLRSA</sequence>
<evidence type="ECO:0000313" key="4">
    <source>
        <dbReference type="Proteomes" id="UP000253324"/>
    </source>
</evidence>
<dbReference type="GO" id="GO:0000266">
    <property type="term" value="P:mitochondrial fission"/>
    <property type="evidence" value="ECO:0007669"/>
    <property type="project" value="TreeGrafter"/>
</dbReference>
<evidence type="ECO:0000256" key="1">
    <source>
        <dbReference type="ARBA" id="ARBA00007409"/>
    </source>
</evidence>
<dbReference type="SUPFAM" id="SSF47616">
    <property type="entry name" value="GST C-terminal domain-like"/>
    <property type="match status" value="1"/>
</dbReference>
<dbReference type="EMBL" id="QPJM01000009">
    <property type="protein sequence ID" value="RCW81943.1"/>
    <property type="molecule type" value="Genomic_DNA"/>
</dbReference>
<dbReference type="PANTHER" id="PTHR44188:SF1">
    <property type="entry name" value="GDAP1, ISOFORM A"/>
    <property type="match status" value="1"/>
</dbReference>
<protein>
    <submittedName>
        <fullName evidence="3">Glutathione S-transferase</fullName>
    </submittedName>
</protein>
<comment type="similarity">
    <text evidence="1">Belongs to the GST superfamily.</text>
</comment>
<feature type="domain" description="GST C-terminal" evidence="2">
    <location>
        <begin position="206"/>
        <end position="337"/>
    </location>
</feature>
<dbReference type="PROSITE" id="PS50405">
    <property type="entry name" value="GST_CTER"/>
    <property type="match status" value="1"/>
</dbReference>
<dbReference type="InterPro" id="IPR010987">
    <property type="entry name" value="Glutathione-S-Trfase_C-like"/>
</dbReference>
<reference evidence="3 4" key="1">
    <citation type="submission" date="2018-07" db="EMBL/GenBank/DDBJ databases">
        <title>Genomic Encyclopedia of Type Strains, Phase III (KMG-III): the genomes of soil and plant-associated and newly described type strains.</title>
        <authorList>
            <person name="Whitman W."/>
        </authorList>
    </citation>
    <scope>NUCLEOTIDE SEQUENCE [LARGE SCALE GENOMIC DNA]</scope>
    <source>
        <strain evidence="3 4">31-25a</strain>
    </source>
</reference>
<accession>A0A368YP01</accession>
<dbReference type="PANTHER" id="PTHR44188">
    <property type="entry name" value="GDAP1, ISOFORM A"/>
    <property type="match status" value="1"/>
</dbReference>
<dbReference type="Gene3D" id="1.20.1050.10">
    <property type="match status" value="1"/>
</dbReference>